<dbReference type="Pfam" id="PF02641">
    <property type="entry name" value="DUF190"/>
    <property type="match status" value="1"/>
</dbReference>
<reference evidence="2" key="1">
    <citation type="submission" date="2022-11" db="EMBL/GenBank/DDBJ databases">
        <title>Methylomonas rapida sp. nov., Carotenoid-Producing Obligate Methanotrophs with High Growth Characteristics and Biotechnological Potential.</title>
        <authorList>
            <person name="Tikhonova E.N."/>
            <person name="Suleimanov R.Z."/>
            <person name="Miroshnikov K."/>
            <person name="Oshkin I.Y."/>
            <person name="Belova S.E."/>
            <person name="Danilova O.V."/>
            <person name="Ashikhmin A."/>
            <person name="Konopkin A."/>
            <person name="But S.Y."/>
            <person name="Khmelenina V.N."/>
            <person name="Kuznetsov N."/>
            <person name="Pimenov N.V."/>
            <person name="Dedysh S.N."/>
        </authorList>
    </citation>
    <scope>NUCLEOTIDE SEQUENCE</scope>
    <source>
        <strain evidence="2">MP1</strain>
    </source>
</reference>
<dbReference type="Proteomes" id="UP001162780">
    <property type="component" value="Chromosome"/>
</dbReference>
<dbReference type="EMBL" id="CP113517">
    <property type="protein sequence ID" value="WAR46872.1"/>
    <property type="molecule type" value="Genomic_DNA"/>
</dbReference>
<dbReference type="InterPro" id="IPR015867">
    <property type="entry name" value="N-reg_PII/ATP_PRibTrfase_C"/>
</dbReference>
<evidence type="ECO:0000313" key="2">
    <source>
        <dbReference type="EMBL" id="WAR46872.1"/>
    </source>
</evidence>
<sequence>MATQSITVARIYLREGEHLLAKVIKFLHEQEKVSGVTVFHGVMGFGPDGEIRTSHLVELSLDLPLVVEFYDVPERVENIIAHLQTQLGISHVVSWPALSHDIGG</sequence>
<evidence type="ECO:0000256" key="1">
    <source>
        <dbReference type="ARBA" id="ARBA00010554"/>
    </source>
</evidence>
<proteinExistence type="inferred from homology"/>
<dbReference type="RefSeq" id="WP_255187785.1">
    <property type="nucleotide sequence ID" value="NZ_CP113517.1"/>
</dbReference>
<evidence type="ECO:0000313" key="3">
    <source>
        <dbReference type="Proteomes" id="UP001162780"/>
    </source>
</evidence>
<comment type="similarity">
    <text evidence="1">Belongs to the UPF0166 family.</text>
</comment>
<dbReference type="PANTHER" id="PTHR35983:SF1">
    <property type="entry name" value="UPF0166 PROTEIN TM_0021"/>
    <property type="match status" value="1"/>
</dbReference>
<dbReference type="Gene3D" id="3.30.70.120">
    <property type="match status" value="1"/>
</dbReference>
<keyword evidence="3" id="KW-1185">Reference proteome</keyword>
<dbReference type="PANTHER" id="PTHR35983">
    <property type="entry name" value="UPF0166 PROTEIN TM_0021"/>
    <property type="match status" value="1"/>
</dbReference>
<protein>
    <submittedName>
        <fullName evidence="2">DUF190 domain-containing protein</fullName>
    </submittedName>
</protein>
<dbReference type="InterPro" id="IPR003793">
    <property type="entry name" value="UPF0166"/>
</dbReference>
<gene>
    <name evidence="2" type="ORF">NM686_010275</name>
</gene>
<organism evidence="2 3">
    <name type="scientific">Methylomonas rapida</name>
    <dbReference type="NCBI Taxonomy" id="2963939"/>
    <lineage>
        <taxon>Bacteria</taxon>
        <taxon>Pseudomonadati</taxon>
        <taxon>Pseudomonadota</taxon>
        <taxon>Gammaproteobacteria</taxon>
        <taxon>Methylococcales</taxon>
        <taxon>Methylococcaceae</taxon>
        <taxon>Methylomonas</taxon>
    </lineage>
</organism>
<name>A0ABY7GQT5_9GAMM</name>
<accession>A0ABY7GQT5</accession>
<dbReference type="SUPFAM" id="SSF54913">
    <property type="entry name" value="GlnB-like"/>
    <property type="match status" value="1"/>
</dbReference>
<dbReference type="InterPro" id="IPR011322">
    <property type="entry name" value="N-reg_PII-like_a/b"/>
</dbReference>